<evidence type="ECO:0000256" key="22">
    <source>
        <dbReference type="ARBA" id="ARBA00023128"/>
    </source>
</evidence>
<comment type="similarity">
    <text evidence="6">Belongs to the flavin monoamine oxidase family. FIG1 subfamily.</text>
</comment>
<keyword evidence="22" id="KW-0496">Mitochondrion</keyword>
<keyword evidence="23 32" id="KW-0472">Membrane</keyword>
<comment type="similarity">
    <text evidence="7">Belongs to the FAD-dependent oxidoreductase family.</text>
</comment>
<dbReference type="GO" id="GO:0005743">
    <property type="term" value="C:mitochondrial inner membrane"/>
    <property type="evidence" value="ECO:0007669"/>
    <property type="project" value="UniProtKB-SubCell"/>
</dbReference>
<feature type="region of interest" description="Disordered" evidence="31">
    <location>
        <begin position="99"/>
        <end position="120"/>
    </location>
</feature>
<dbReference type="Pfam" id="PF07992">
    <property type="entry name" value="Pyr_redox_2"/>
    <property type="match status" value="1"/>
</dbReference>
<dbReference type="Gene3D" id="3.30.390.30">
    <property type="match status" value="1"/>
</dbReference>
<keyword evidence="10" id="KW-1017">Isopeptide bond</keyword>
<dbReference type="GO" id="GO:0001716">
    <property type="term" value="F:L-amino-acid oxidase activity"/>
    <property type="evidence" value="ECO:0007669"/>
    <property type="project" value="UniProtKB-EC"/>
</dbReference>
<keyword evidence="19" id="KW-0560">Oxidoreductase</keyword>
<dbReference type="PRINTS" id="PR00368">
    <property type="entry name" value="FADPNR"/>
</dbReference>
<dbReference type="FunFam" id="3.30.390.30:FF:000007">
    <property type="entry name" value="Putative apoptosis-inducing factor 1, mitochondrial"/>
    <property type="match status" value="1"/>
</dbReference>
<evidence type="ECO:0000259" key="34">
    <source>
        <dbReference type="Pfam" id="PF14721"/>
    </source>
</evidence>
<keyword evidence="21" id="KW-0238">DNA-binding</keyword>
<dbReference type="SUPFAM" id="SSF55424">
    <property type="entry name" value="FAD/NAD-linked reductases, dimerisation (C-terminal) domain"/>
    <property type="match status" value="1"/>
</dbReference>
<feature type="domain" description="FAD/NAD(P)-binding" evidence="33">
    <location>
        <begin position="129"/>
        <end position="454"/>
    </location>
</feature>
<dbReference type="GO" id="GO:0071949">
    <property type="term" value="F:FAD binding"/>
    <property type="evidence" value="ECO:0007669"/>
    <property type="project" value="TreeGrafter"/>
</dbReference>
<evidence type="ECO:0000256" key="4">
    <source>
        <dbReference type="ARBA" id="ARBA00004556"/>
    </source>
</evidence>
<evidence type="ECO:0000256" key="13">
    <source>
        <dbReference type="ARBA" id="ARBA00022703"/>
    </source>
</evidence>
<evidence type="ECO:0000256" key="9">
    <source>
        <dbReference type="ARBA" id="ARBA00022490"/>
    </source>
</evidence>
<evidence type="ECO:0000256" key="24">
    <source>
        <dbReference type="ARBA" id="ARBA00023180"/>
    </source>
</evidence>
<comment type="function">
    <text evidence="27">Functions both as NADH oxidoreductase and as regulator of apoptosis. In response to apoptotic stimuli, it is released from the mitochondrion intermembrane space into the cytosol and to the nucleus, where it functions as a proapoptotic factor in a caspase-independent pathway. Release into the cytoplasm is mediated upon binding to poly-ADP-ribose chains. The soluble form (AIFsol) found in the nucleus induces 'parthanatos' i.e. caspase-independent fragmentation of chromosomal DNA. Binds to DNA in a sequence-independent manner. Interacts with EIF3G, and thereby inhibits the EIF3 machinery and protein synthesis, and activates caspase-7 to amplify apoptosis. Plays a critical role in caspase-independent, pyknotic cell death in hydrogen peroxide-exposed cells. In contrast, participates in normal mitochondrial metabolism. Plays an important role in the regulation of respiratory chain biogenesis by interacting with CHCHD4 and controlling CHCHD4 mitochondrial import.</text>
</comment>
<comment type="subunit">
    <text evidence="28">Monomer (oxidized form). Homodimer (reduced form). Upon reduction with NADH, undergoes dimerization and forms tight, long-lived FADH2-NAD charge transfer complexes (CTC) resistant to oxidation. Also dimerizes with isoform 3 preventing its release from mitochondria. Interacts with XIAP/BIRC4. Interacts (via N-terminus) with EIF3G (via C-terminus). Interacts with PRELID1. Interacts with CHCHD4; the interaction increases in presence of NADH. Interacts with processed form of PARP1 (Poly [ADP-ribose] polymerase 1, processed C-terminus); interaction is mediated with poly-ADP-ribose chains attached to PARP1, promoting translocation into the nucleus.</text>
</comment>
<keyword evidence="17" id="KW-0809">Transit peptide</keyword>
<evidence type="ECO:0000256" key="30">
    <source>
        <dbReference type="ARBA" id="ARBA00078456"/>
    </source>
</evidence>
<evidence type="ECO:0000256" key="27">
    <source>
        <dbReference type="ARBA" id="ARBA00055744"/>
    </source>
</evidence>
<dbReference type="GO" id="GO:0006915">
    <property type="term" value="P:apoptotic process"/>
    <property type="evidence" value="ECO:0007669"/>
    <property type="project" value="UniProtKB-KW"/>
</dbReference>
<dbReference type="GO" id="GO:0048471">
    <property type="term" value="C:perinuclear region of cytoplasm"/>
    <property type="evidence" value="ECO:0007669"/>
    <property type="project" value="UniProtKB-SubCell"/>
</dbReference>
<evidence type="ECO:0000256" key="14">
    <source>
        <dbReference type="ARBA" id="ARBA00022792"/>
    </source>
</evidence>
<evidence type="ECO:0000256" key="17">
    <source>
        <dbReference type="ARBA" id="ARBA00022946"/>
    </source>
</evidence>
<keyword evidence="14" id="KW-0999">Mitochondrion inner membrane</keyword>
<evidence type="ECO:0000256" key="23">
    <source>
        <dbReference type="ARBA" id="ARBA00023136"/>
    </source>
</evidence>
<dbReference type="GO" id="GO:0003677">
    <property type="term" value="F:DNA binding"/>
    <property type="evidence" value="ECO:0007669"/>
    <property type="project" value="UniProtKB-KW"/>
</dbReference>
<keyword evidence="24" id="KW-0325">Glycoprotein</keyword>
<evidence type="ECO:0000256" key="8">
    <source>
        <dbReference type="ARBA" id="ARBA00012806"/>
    </source>
</evidence>
<evidence type="ECO:0000256" key="32">
    <source>
        <dbReference type="SAM" id="Phobius"/>
    </source>
</evidence>
<evidence type="ECO:0000256" key="12">
    <source>
        <dbReference type="ARBA" id="ARBA00022630"/>
    </source>
</evidence>
<evidence type="ECO:0000256" key="7">
    <source>
        <dbReference type="ARBA" id="ARBA00006442"/>
    </source>
</evidence>
<evidence type="ECO:0000256" key="10">
    <source>
        <dbReference type="ARBA" id="ARBA00022499"/>
    </source>
</evidence>
<dbReference type="PANTHER" id="PTHR43557">
    <property type="entry name" value="APOPTOSIS-INDUCING FACTOR 1"/>
    <property type="match status" value="1"/>
</dbReference>
<dbReference type="Gene3D" id="3.50.50.60">
    <property type="entry name" value="FAD/NAD(P)-binding domain"/>
    <property type="match status" value="2"/>
</dbReference>
<evidence type="ECO:0000256" key="28">
    <source>
        <dbReference type="ARBA" id="ARBA00062987"/>
    </source>
</evidence>
<evidence type="ECO:0000256" key="5">
    <source>
        <dbReference type="ARBA" id="ARBA00004569"/>
    </source>
</evidence>
<feature type="domain" description="Mitochondrial apoptosis-inducing factor C-terminal" evidence="34">
    <location>
        <begin position="458"/>
        <end position="587"/>
    </location>
</feature>
<dbReference type="GO" id="GO:0016174">
    <property type="term" value="F:NAD(P)H oxidase H2O2-forming activity"/>
    <property type="evidence" value="ECO:0007669"/>
    <property type="project" value="TreeGrafter"/>
</dbReference>
<feature type="region of interest" description="Disordered" evidence="31">
    <location>
        <begin position="505"/>
        <end position="527"/>
    </location>
</feature>
<evidence type="ECO:0000256" key="21">
    <source>
        <dbReference type="ARBA" id="ARBA00023125"/>
    </source>
</evidence>
<dbReference type="InterPro" id="IPR050446">
    <property type="entry name" value="FAD-oxidoreductase/Apoptosis"/>
</dbReference>
<reference evidence="35" key="1">
    <citation type="journal article" date="2013" name="BMC Genomics">
        <title>The venom-gland transcriptome of the eastern coral snake (Micrurus fulvius) reveals high venom complexity in the intragenomic evolution of venoms.</title>
        <authorList>
            <person name="Margres M.J."/>
            <person name="Aronow K."/>
            <person name="Loyacano J."/>
            <person name="Rokyta D.R."/>
        </authorList>
    </citation>
    <scope>NUCLEOTIDE SEQUENCE</scope>
    <source>
        <tissue evidence="35">Venom gland</tissue>
    </source>
</reference>
<dbReference type="GO" id="GO:0046983">
    <property type="term" value="F:protein dimerization activity"/>
    <property type="evidence" value="ECO:0007669"/>
    <property type="project" value="InterPro"/>
</dbReference>
<evidence type="ECO:0000313" key="35">
    <source>
        <dbReference type="EMBL" id="JAB54725.1"/>
    </source>
</evidence>
<evidence type="ECO:0000256" key="16">
    <source>
        <dbReference type="ARBA" id="ARBA00022843"/>
    </source>
</evidence>
<evidence type="ECO:0000256" key="26">
    <source>
        <dbReference type="ARBA" id="ARBA00047786"/>
    </source>
</evidence>
<protein>
    <recommendedName>
        <fullName evidence="29">Apoptosis-inducing factor 1, mitochondrial</fullName>
        <ecNumber evidence="8">1.4.3.2</ecNumber>
    </recommendedName>
    <alternativeName>
        <fullName evidence="30">Programmed cell death protein 8</fullName>
    </alternativeName>
</protein>
<evidence type="ECO:0000256" key="20">
    <source>
        <dbReference type="ARBA" id="ARBA00023027"/>
    </source>
</evidence>
<keyword evidence="32" id="KW-0812">Transmembrane</keyword>
<dbReference type="GO" id="GO:0005634">
    <property type="term" value="C:nucleus"/>
    <property type="evidence" value="ECO:0007669"/>
    <property type="project" value="UniProtKB-SubCell"/>
</dbReference>
<evidence type="ECO:0000256" key="31">
    <source>
        <dbReference type="SAM" id="MobiDB-lite"/>
    </source>
</evidence>
<accession>U3FZT1</accession>
<evidence type="ECO:0000256" key="15">
    <source>
        <dbReference type="ARBA" id="ARBA00022827"/>
    </source>
</evidence>
<keyword evidence="12" id="KW-0285">Flavoprotein</keyword>
<feature type="transmembrane region" description="Helical" evidence="32">
    <location>
        <begin position="55"/>
        <end position="76"/>
    </location>
</feature>
<dbReference type="InterPro" id="IPR023753">
    <property type="entry name" value="FAD/NAD-binding_dom"/>
</dbReference>
<keyword evidence="9" id="KW-0963">Cytoplasm</keyword>
<comment type="subcellular location">
    <subcellularLocation>
        <location evidence="4">Cytoplasm</location>
        <location evidence="4">Perinuclear region</location>
    </subcellularLocation>
    <subcellularLocation>
        <location evidence="3">Mitochondrion inner membrane</location>
    </subcellularLocation>
    <subcellularLocation>
        <location evidence="5">Mitochondrion intermembrane space</location>
    </subcellularLocation>
    <subcellularLocation>
        <location evidence="2">Nucleus</location>
    </subcellularLocation>
</comment>
<keyword evidence="13" id="KW-0053">Apoptosis</keyword>
<keyword evidence="32" id="KW-1133">Transmembrane helix</keyword>
<dbReference type="EMBL" id="GAEP01000096">
    <property type="protein sequence ID" value="JAB54725.1"/>
    <property type="molecule type" value="mRNA"/>
</dbReference>
<comment type="cofactor">
    <cofactor evidence="1">
        <name>FAD</name>
        <dbReference type="ChEBI" id="CHEBI:57692"/>
    </cofactor>
</comment>
<dbReference type="InterPro" id="IPR036188">
    <property type="entry name" value="FAD/NAD-bd_sf"/>
</dbReference>
<dbReference type="SUPFAM" id="SSF51905">
    <property type="entry name" value="FAD/NAD(P)-binding domain"/>
    <property type="match status" value="2"/>
</dbReference>
<evidence type="ECO:0000256" key="11">
    <source>
        <dbReference type="ARBA" id="ARBA00022553"/>
    </source>
</evidence>
<organism evidence="35">
    <name type="scientific">Micrurus fulvius</name>
    <name type="common">Eastern coral snake</name>
    <name type="synonym">Coluber fulvius</name>
    <dbReference type="NCBI Taxonomy" id="8637"/>
    <lineage>
        <taxon>Eukaryota</taxon>
        <taxon>Metazoa</taxon>
        <taxon>Chordata</taxon>
        <taxon>Craniata</taxon>
        <taxon>Vertebrata</taxon>
        <taxon>Euteleostomi</taxon>
        <taxon>Lepidosauria</taxon>
        <taxon>Squamata</taxon>
        <taxon>Bifurcata</taxon>
        <taxon>Unidentata</taxon>
        <taxon>Episquamata</taxon>
        <taxon>Toxicofera</taxon>
        <taxon>Serpentes</taxon>
        <taxon>Colubroidea</taxon>
        <taxon>Elapidae</taxon>
        <taxon>Elapinae</taxon>
        <taxon>Micrurus</taxon>
    </lineage>
</organism>
<name>U3FZT1_MICFL</name>
<dbReference type="SMART" id="SM01353">
    <property type="entry name" value="AIF_C"/>
    <property type="match status" value="1"/>
</dbReference>
<evidence type="ECO:0000256" key="18">
    <source>
        <dbReference type="ARBA" id="ARBA00022990"/>
    </source>
</evidence>
<dbReference type="Pfam" id="PF14721">
    <property type="entry name" value="AIF_C"/>
    <property type="match status" value="1"/>
</dbReference>
<keyword evidence="11" id="KW-0597">Phosphoprotein</keyword>
<dbReference type="EC" id="1.4.3.2" evidence="8"/>
<dbReference type="InterPro" id="IPR029324">
    <property type="entry name" value="AIF_C"/>
</dbReference>
<dbReference type="InterPro" id="IPR016156">
    <property type="entry name" value="FAD/NAD-linked_Rdtase_dimer_sf"/>
</dbReference>
<dbReference type="GO" id="GO:0043068">
    <property type="term" value="P:positive regulation of programmed cell death"/>
    <property type="evidence" value="ECO:0007669"/>
    <property type="project" value="UniProtKB-ARBA"/>
</dbReference>
<comment type="catalytic activity">
    <reaction evidence="26">
        <text>A + NADH + H(+) = AH2 + NAD(+)</text>
        <dbReference type="Rhea" id="RHEA:11356"/>
        <dbReference type="ChEBI" id="CHEBI:13193"/>
        <dbReference type="ChEBI" id="CHEBI:15378"/>
        <dbReference type="ChEBI" id="CHEBI:17499"/>
        <dbReference type="ChEBI" id="CHEBI:57540"/>
        <dbReference type="ChEBI" id="CHEBI:57945"/>
    </reaction>
</comment>
<proteinExistence type="evidence at transcript level"/>
<evidence type="ECO:0000256" key="6">
    <source>
        <dbReference type="ARBA" id="ARBA00005465"/>
    </source>
</evidence>
<evidence type="ECO:0000259" key="33">
    <source>
        <dbReference type="Pfam" id="PF07992"/>
    </source>
</evidence>
<keyword evidence="25" id="KW-0539">Nucleus</keyword>
<evidence type="ECO:0000256" key="2">
    <source>
        <dbReference type="ARBA" id="ARBA00004123"/>
    </source>
</evidence>
<dbReference type="PRINTS" id="PR00411">
    <property type="entry name" value="PNDRDTASEI"/>
</dbReference>
<keyword evidence="15" id="KW-0274">FAD</keyword>
<sequence length="606" mass="66878">MFRYRLAARAAQCLGRRSCFVAGPGLFQRWKVPSERQPCRQMTTSNYSWQRNKTLYTSVALGIFAIGNAFYAYVILKRARQRDTDRAERNARMASQWKALSEGDYSSQDTKATPAGPRPDVPPHAPFLLIGGGTAAFAAARSIRARDPAARVLIVSEDPELPYMRPPLSKELWFSEDVDVTETLRFKQWNGKERSVFFQPPSFYIPPRDLMFVENGGVAVLSGRKVVHMDVRGNTVKLDNGLQIAYDKCLIATGGSPRSLPVLERGGQEVEKRLTLFRKIEDFRSLEKISREVKSVTIIGGGFLGSELACALGRKAQSKGLEVIQMFPENGNMGRVLPEYLSNWTTNKVKQEGVDVIPNAVVKSVSLAGGRLLIQLKDGRKVETDHIVAAVGLEPNVELAKSAGLEVDSDFGGFRVNAELQARSNIWVAGDAACFYDIKLGRRRVEHHDHAVVSGRLAGENMTGASKPYWHQSMFWSDLGPDVGYEAIGLVDSGLPTVGVFAKGTAKDTPKSATEESGTGIRSESETELEASELKVSAASLSTPQAPQQGEDYGKGVIFYLRDKVVVGIVLWNIFNRMPIARKIIKDGEEHTDLNEVAKLFNIHEE</sequence>
<evidence type="ECO:0000256" key="1">
    <source>
        <dbReference type="ARBA" id="ARBA00001974"/>
    </source>
</evidence>
<evidence type="ECO:0000256" key="19">
    <source>
        <dbReference type="ARBA" id="ARBA00023002"/>
    </source>
</evidence>
<evidence type="ECO:0000256" key="25">
    <source>
        <dbReference type="ARBA" id="ARBA00023242"/>
    </source>
</evidence>
<dbReference type="GO" id="GO:0005758">
    <property type="term" value="C:mitochondrial intermembrane space"/>
    <property type="evidence" value="ECO:0007669"/>
    <property type="project" value="UniProtKB-SubCell"/>
</dbReference>
<keyword evidence="20" id="KW-0520">NAD</keyword>
<dbReference type="PANTHER" id="PTHR43557:SF4">
    <property type="entry name" value="APOPTOSIS-INDUCING FACTOR 1, MITOCHONDRIAL"/>
    <property type="match status" value="1"/>
</dbReference>
<evidence type="ECO:0000256" key="29">
    <source>
        <dbReference type="ARBA" id="ARBA00067295"/>
    </source>
</evidence>
<keyword evidence="18" id="KW-0007">Acetylation</keyword>
<evidence type="ECO:0000256" key="3">
    <source>
        <dbReference type="ARBA" id="ARBA00004273"/>
    </source>
</evidence>
<dbReference type="GO" id="GO:0033108">
    <property type="term" value="P:mitochondrial respiratory chain complex assembly"/>
    <property type="evidence" value="ECO:0007669"/>
    <property type="project" value="TreeGrafter"/>
</dbReference>
<keyword evidence="16" id="KW-0832">Ubl conjugation</keyword>
<dbReference type="AlphaFoldDB" id="U3FZT1"/>
<feature type="compositionally biased region" description="Basic and acidic residues" evidence="31">
    <location>
        <begin position="505"/>
        <end position="514"/>
    </location>
</feature>